<proteinExistence type="predicted"/>
<reference evidence="1 2" key="1">
    <citation type="submission" date="2024-02" db="EMBL/GenBank/DDBJ databases">
        <authorList>
            <person name="Saticioglu I.B."/>
        </authorList>
    </citation>
    <scope>NUCLEOTIDE SEQUENCE [LARGE SCALE GENOMIC DNA]</scope>
    <source>
        <strain evidence="1 2">Mu-80</strain>
    </source>
</reference>
<keyword evidence="2" id="KW-1185">Reference proteome</keyword>
<accession>A0ABU8L6W3</accession>
<dbReference type="Proteomes" id="UP001371224">
    <property type="component" value="Unassembled WGS sequence"/>
</dbReference>
<evidence type="ECO:0000313" key="1">
    <source>
        <dbReference type="EMBL" id="MEJ1087066.1"/>
    </source>
</evidence>
<sequence>MSVYTYTGLLTDVAKVPIGGWLPQMAIRPVVEAYGPDGLVSAVPVPITIDAAGAFSVQLIPSGELTPTGGGSPGVDYIISVGRFELGDDNTTTWTGTDSWRFTAAAGGGNIGEMNGASLLAVWIGPPWPTILSPGLYIDQMPPNEYGIVT</sequence>
<evidence type="ECO:0000313" key="2">
    <source>
        <dbReference type="Proteomes" id="UP001371224"/>
    </source>
</evidence>
<dbReference type="EMBL" id="JBBDGM010000001">
    <property type="protein sequence ID" value="MEJ1087066.1"/>
    <property type="molecule type" value="Genomic_DNA"/>
</dbReference>
<evidence type="ECO:0008006" key="3">
    <source>
        <dbReference type="Google" id="ProtNLM"/>
    </source>
</evidence>
<organism evidence="1 2">
    <name type="scientific">Microbacterium bandirmense</name>
    <dbReference type="NCBI Taxonomy" id="3122050"/>
    <lineage>
        <taxon>Bacteria</taxon>
        <taxon>Bacillati</taxon>
        <taxon>Actinomycetota</taxon>
        <taxon>Actinomycetes</taxon>
        <taxon>Micrococcales</taxon>
        <taxon>Microbacteriaceae</taxon>
        <taxon>Microbacterium</taxon>
    </lineage>
</organism>
<protein>
    <recommendedName>
        <fullName evidence="3">Minor tail protein</fullName>
    </recommendedName>
</protein>
<gene>
    <name evidence="1" type="ORF">WDU99_01900</name>
</gene>
<dbReference type="RefSeq" id="WP_337330739.1">
    <property type="nucleotide sequence ID" value="NZ_JBBDGM010000001.1"/>
</dbReference>
<comment type="caution">
    <text evidence="1">The sequence shown here is derived from an EMBL/GenBank/DDBJ whole genome shotgun (WGS) entry which is preliminary data.</text>
</comment>
<name>A0ABU8L6W3_9MICO</name>